<evidence type="ECO:0000313" key="2">
    <source>
        <dbReference type="Proteomes" id="UP000478052"/>
    </source>
</evidence>
<reference evidence="1 2" key="1">
    <citation type="submission" date="2019-08" db="EMBL/GenBank/DDBJ databases">
        <title>Whole genome of Aphis craccivora.</title>
        <authorList>
            <person name="Voronova N.V."/>
            <person name="Shulinski R.S."/>
            <person name="Bandarenka Y.V."/>
            <person name="Zhorov D.G."/>
            <person name="Warner D."/>
        </authorList>
    </citation>
    <scope>NUCLEOTIDE SEQUENCE [LARGE SCALE GENOMIC DNA]</scope>
    <source>
        <strain evidence="1">180601</strain>
        <tissue evidence="1">Whole Body</tissue>
    </source>
</reference>
<dbReference type="AlphaFoldDB" id="A0A6G0YDL1"/>
<protein>
    <recommendedName>
        <fullName evidence="3">Reverse transcriptase domain-containing protein</fullName>
    </recommendedName>
</protein>
<accession>A0A6G0YDL1</accession>
<dbReference type="Proteomes" id="UP000478052">
    <property type="component" value="Unassembled WGS sequence"/>
</dbReference>
<dbReference type="OrthoDB" id="6624020at2759"/>
<comment type="caution">
    <text evidence="1">The sequence shown here is derived from an EMBL/GenBank/DDBJ whole genome shotgun (WGS) entry which is preliminary data.</text>
</comment>
<proteinExistence type="predicted"/>
<name>A0A6G0YDL1_APHCR</name>
<gene>
    <name evidence="1" type="ORF">FWK35_00026272</name>
</gene>
<evidence type="ECO:0000313" key="1">
    <source>
        <dbReference type="EMBL" id="KAF0753597.1"/>
    </source>
</evidence>
<evidence type="ECO:0008006" key="3">
    <source>
        <dbReference type="Google" id="ProtNLM"/>
    </source>
</evidence>
<keyword evidence="2" id="KW-1185">Reference proteome</keyword>
<organism evidence="1 2">
    <name type="scientific">Aphis craccivora</name>
    <name type="common">Cowpea aphid</name>
    <dbReference type="NCBI Taxonomy" id="307492"/>
    <lineage>
        <taxon>Eukaryota</taxon>
        <taxon>Metazoa</taxon>
        <taxon>Ecdysozoa</taxon>
        <taxon>Arthropoda</taxon>
        <taxon>Hexapoda</taxon>
        <taxon>Insecta</taxon>
        <taxon>Pterygota</taxon>
        <taxon>Neoptera</taxon>
        <taxon>Paraneoptera</taxon>
        <taxon>Hemiptera</taxon>
        <taxon>Sternorrhyncha</taxon>
        <taxon>Aphidomorpha</taxon>
        <taxon>Aphidoidea</taxon>
        <taxon>Aphididae</taxon>
        <taxon>Aphidini</taxon>
        <taxon>Aphis</taxon>
        <taxon>Aphis</taxon>
    </lineage>
</organism>
<dbReference type="EMBL" id="VUJU01004684">
    <property type="protein sequence ID" value="KAF0753597.1"/>
    <property type="molecule type" value="Genomic_DNA"/>
</dbReference>
<sequence>MIMYRGVFLPKVAYGVRIWSHALHTRTVVRKLGTLQRRALIGITGAYRSTSTAALQVLAGIPPLDLELEWLAAREDAKHLPEGLSVETLRRASTKLLNAWQSRWSTSQKGRWTHECFPDIRHRLTLPIALGHEIAQFLTGHGNFQSRLAELGLRPTPHCSCGNGNEDVRHVLYDCTTHDAHRASLELAANRAGFLWPTAMRDLVSRKDTYVALVRFAKRAKPRTCSDECQGESWQKRFTCGAVLRGHSCVGDAGGADADNSGTRTTGGAVVVESLGE</sequence>